<feature type="domain" description="V-type proton ATPase subunit S1/VOA1 transmembrane" evidence="8">
    <location>
        <begin position="419"/>
        <end position="457"/>
    </location>
</feature>
<evidence type="ECO:0000256" key="1">
    <source>
        <dbReference type="ARBA" id="ARBA00004167"/>
    </source>
</evidence>
<dbReference type="GO" id="GO:0030659">
    <property type="term" value="C:cytoplasmic vesicle membrane"/>
    <property type="evidence" value="ECO:0007669"/>
    <property type="project" value="UniProtKB-ARBA"/>
</dbReference>
<evidence type="ECO:0000256" key="3">
    <source>
        <dbReference type="ARBA" id="ARBA00022692"/>
    </source>
</evidence>
<accession>A0AAY4C076</accession>
<protein>
    <recommendedName>
        <fullName evidence="11">ATPase H+ transporting accessory protein 1b</fullName>
    </recommendedName>
</protein>
<reference evidence="9" key="1">
    <citation type="submission" date="2025-08" db="UniProtKB">
        <authorList>
            <consortium name="Ensembl"/>
        </authorList>
    </citation>
    <scope>IDENTIFICATION</scope>
</reference>
<dbReference type="GeneTree" id="ENSGT00940000156650"/>
<feature type="domain" description="V-type proton ATPase subunit S1 luminal" evidence="7">
    <location>
        <begin position="259"/>
        <end position="405"/>
    </location>
</feature>
<dbReference type="Proteomes" id="UP000694580">
    <property type="component" value="Unplaced"/>
</dbReference>
<dbReference type="FunFam" id="2.40.160.110:FF:000003">
    <property type="entry name" value="ATPase H+ transporting accessory protein 1"/>
    <property type="match status" value="1"/>
</dbReference>
<dbReference type="Pfam" id="PF05827">
    <property type="entry name" value="VAS1_LD"/>
    <property type="match status" value="1"/>
</dbReference>
<evidence type="ECO:0000256" key="2">
    <source>
        <dbReference type="ARBA" id="ARBA00009037"/>
    </source>
</evidence>
<dbReference type="AlphaFoldDB" id="A0AAY4C076"/>
<feature type="transmembrane region" description="Helical" evidence="6">
    <location>
        <begin position="425"/>
        <end position="444"/>
    </location>
</feature>
<dbReference type="GO" id="GO:0012505">
    <property type="term" value="C:endomembrane system"/>
    <property type="evidence" value="ECO:0007669"/>
    <property type="project" value="UniProtKB-ARBA"/>
</dbReference>
<evidence type="ECO:0000256" key="5">
    <source>
        <dbReference type="ARBA" id="ARBA00023136"/>
    </source>
</evidence>
<gene>
    <name evidence="9" type="primary">LOC114783489</name>
</gene>
<dbReference type="InterPro" id="IPR046756">
    <property type="entry name" value="VAS1/VOA1_TM"/>
</dbReference>
<reference evidence="9" key="2">
    <citation type="submission" date="2025-09" db="UniProtKB">
        <authorList>
            <consortium name="Ensembl"/>
        </authorList>
    </citation>
    <scope>IDENTIFICATION</scope>
</reference>
<dbReference type="GO" id="GO:0033176">
    <property type="term" value="C:proton-transporting V-type ATPase complex"/>
    <property type="evidence" value="ECO:0007669"/>
    <property type="project" value="TreeGrafter"/>
</dbReference>
<keyword evidence="3 6" id="KW-0812">Transmembrane</keyword>
<keyword evidence="4 6" id="KW-1133">Transmembrane helix</keyword>
<dbReference type="InterPro" id="IPR008388">
    <property type="entry name" value="Ac45_acc_su"/>
</dbReference>
<comment type="subcellular location">
    <subcellularLocation>
        <location evidence="1">Membrane</location>
        <topology evidence="1">Single-pass membrane protein</topology>
    </subcellularLocation>
</comment>
<dbReference type="InterPro" id="IPR046755">
    <property type="entry name" value="VAS1_LD"/>
</dbReference>
<keyword evidence="5 6" id="KW-0472">Membrane</keyword>
<organism evidence="9 10">
    <name type="scientific">Denticeps clupeoides</name>
    <name type="common">denticle herring</name>
    <dbReference type="NCBI Taxonomy" id="299321"/>
    <lineage>
        <taxon>Eukaryota</taxon>
        <taxon>Metazoa</taxon>
        <taxon>Chordata</taxon>
        <taxon>Craniata</taxon>
        <taxon>Vertebrata</taxon>
        <taxon>Euteleostomi</taxon>
        <taxon>Actinopterygii</taxon>
        <taxon>Neopterygii</taxon>
        <taxon>Teleostei</taxon>
        <taxon>Clupei</taxon>
        <taxon>Clupeiformes</taxon>
        <taxon>Denticipitoidei</taxon>
        <taxon>Denticipitidae</taxon>
        <taxon>Denticeps</taxon>
    </lineage>
</organism>
<dbReference type="PANTHER" id="PTHR12471:SF2">
    <property type="entry name" value="V-TYPE PROTON ATPASE SUBUNIT S1"/>
    <property type="match status" value="1"/>
</dbReference>
<evidence type="ECO:0008006" key="11">
    <source>
        <dbReference type="Google" id="ProtNLM"/>
    </source>
</evidence>
<evidence type="ECO:0000313" key="10">
    <source>
        <dbReference type="Proteomes" id="UP000694580"/>
    </source>
</evidence>
<evidence type="ECO:0000256" key="6">
    <source>
        <dbReference type="SAM" id="Phobius"/>
    </source>
</evidence>
<dbReference type="GO" id="GO:0030641">
    <property type="term" value="P:regulation of cellular pH"/>
    <property type="evidence" value="ECO:0007669"/>
    <property type="project" value="TreeGrafter"/>
</dbReference>
<dbReference type="GO" id="GO:0098588">
    <property type="term" value="C:bounding membrane of organelle"/>
    <property type="evidence" value="ECO:0007669"/>
    <property type="project" value="UniProtKB-ARBA"/>
</dbReference>
<keyword evidence="10" id="KW-1185">Reference proteome</keyword>
<proteinExistence type="inferred from homology"/>
<dbReference type="GO" id="GO:0001671">
    <property type="term" value="F:ATPase activator activity"/>
    <property type="evidence" value="ECO:0007669"/>
    <property type="project" value="TreeGrafter"/>
</dbReference>
<evidence type="ECO:0000259" key="8">
    <source>
        <dbReference type="Pfam" id="PF20520"/>
    </source>
</evidence>
<comment type="similarity">
    <text evidence="2">Belongs to the vacuolar ATPase subunit S1 family.</text>
</comment>
<dbReference type="Ensembl" id="ENSDCDT00010032800.1">
    <property type="protein sequence ID" value="ENSDCDP00010026493.1"/>
    <property type="gene ID" value="ENSDCDG00010016784.1"/>
</dbReference>
<evidence type="ECO:0000256" key="4">
    <source>
        <dbReference type="ARBA" id="ARBA00022989"/>
    </source>
</evidence>
<evidence type="ECO:0000313" key="9">
    <source>
        <dbReference type="Ensembl" id="ENSDCDP00010026493.1"/>
    </source>
</evidence>
<sequence length="469" mass="52152">MLVHESRLFLVRSIGNSNYSVINVYVGLYHALCSAVEFIALLCSLHFSFCSSLLPVEPPVAGHILSWTQAHSHLSTALGSAPHTVLLFLQDKMSIDDFTAYGGVFGNKEESVFPSLEVSLYPSSSQLVLPEISWPVAEKIPSLLQEIVGTSPLYINPATLKEQNLPSADPALLVIGLPYSSGVQTKEVLRKNDEVIAEVLQVMKDRDLPFTAVYTGLKPSRMMENLPVDVESVGRTLLQAPAQDITTKAPVIFNGTQGPCIMLWAEQLNVSFLRNQQWSEWVDLGPLTFNNSVSLAGSVCNETVSRLVLNYANVLSFNSLSLTFDMSRKFFPVSARNWSTLDQLEILYDQQLATFIGRNIYSPAEYSYHCQRVSNTRDPLLFPWNTSDSSNQWRITFTDFQIQGFNVTGSFSYASDCASFFSPGIWMGLVTSLVLVLILTYGLHMIMQLRTMDRFDDPKGPSITVPQAE</sequence>
<dbReference type="Pfam" id="PF20520">
    <property type="entry name" value="Ac45-VOA1_TM"/>
    <property type="match status" value="1"/>
</dbReference>
<evidence type="ECO:0000259" key="7">
    <source>
        <dbReference type="Pfam" id="PF05827"/>
    </source>
</evidence>
<name>A0AAY4C076_9TELE</name>
<dbReference type="Gene3D" id="2.40.160.110">
    <property type="match status" value="1"/>
</dbReference>
<dbReference type="PANTHER" id="PTHR12471">
    <property type="entry name" value="VACUOLAR ATP SYNTHASE SUBUNIT S1"/>
    <property type="match status" value="1"/>
</dbReference>